<keyword evidence="2" id="KW-1185">Reference proteome</keyword>
<accession>S9QE96</accession>
<name>S9QE96_9RHOB</name>
<evidence type="ECO:0000313" key="1">
    <source>
        <dbReference type="EMBL" id="EPX77908.1"/>
    </source>
</evidence>
<protein>
    <submittedName>
        <fullName evidence="1">Uncharacterized protein</fullName>
    </submittedName>
</protein>
<reference evidence="2" key="1">
    <citation type="journal article" date="2013" name="Stand. Genomic Sci.">
        <title>Genome sequence of the Litoreibacter arenae type strain (DSM 19593(T)), a member of the Roseobacter clade isolated from sea sand.</title>
        <authorList>
            <person name="Riedel T."/>
            <person name="Fiebig A."/>
            <person name="Petersen J."/>
            <person name="Gronow S."/>
            <person name="Kyrpides N.C."/>
            <person name="Goker M."/>
            <person name="Klenk H.P."/>
        </authorList>
    </citation>
    <scope>NUCLEOTIDE SEQUENCE [LARGE SCALE GENOMIC DNA]</scope>
    <source>
        <strain evidence="2">DSM 19593</strain>
    </source>
</reference>
<dbReference type="HOGENOM" id="CLU_3185483_0_0_5"/>
<gene>
    <name evidence="1" type="ORF">thalar_03636</name>
</gene>
<dbReference type="STRING" id="1123360.thalar_03636"/>
<comment type="caution">
    <text evidence="1">The sequence shown here is derived from an EMBL/GenBank/DDBJ whole genome shotgun (WGS) entry which is preliminary data.</text>
</comment>
<dbReference type="Proteomes" id="UP000015351">
    <property type="component" value="Unassembled WGS sequence"/>
</dbReference>
<organism evidence="1 2">
    <name type="scientific">Litoreibacter arenae DSM 19593</name>
    <dbReference type="NCBI Taxonomy" id="1123360"/>
    <lineage>
        <taxon>Bacteria</taxon>
        <taxon>Pseudomonadati</taxon>
        <taxon>Pseudomonadota</taxon>
        <taxon>Alphaproteobacteria</taxon>
        <taxon>Rhodobacterales</taxon>
        <taxon>Roseobacteraceae</taxon>
        <taxon>Litoreibacter</taxon>
    </lineage>
</organism>
<sequence>MLVKACAAKRRHGCLIRHAAMHGNLRQEVISQQRTSVAGKTLEGIF</sequence>
<dbReference type="AlphaFoldDB" id="S9QE96"/>
<proteinExistence type="predicted"/>
<evidence type="ECO:0000313" key="2">
    <source>
        <dbReference type="Proteomes" id="UP000015351"/>
    </source>
</evidence>
<dbReference type="EMBL" id="AONI01000015">
    <property type="protein sequence ID" value="EPX77908.1"/>
    <property type="molecule type" value="Genomic_DNA"/>
</dbReference>